<keyword evidence="2" id="KW-1185">Reference proteome</keyword>
<gene>
    <name evidence="1" type="ORF">HNQ92_001473</name>
</gene>
<dbReference type="AlphaFoldDB" id="A0A840TNL4"/>
<reference evidence="1 2" key="1">
    <citation type="submission" date="2020-08" db="EMBL/GenBank/DDBJ databases">
        <title>Genomic Encyclopedia of Type Strains, Phase IV (KMG-IV): sequencing the most valuable type-strain genomes for metagenomic binning, comparative biology and taxonomic classification.</title>
        <authorList>
            <person name="Goeker M."/>
        </authorList>
    </citation>
    <scope>NUCLEOTIDE SEQUENCE [LARGE SCALE GENOMIC DNA]</scope>
    <source>
        <strain evidence="1 2">DSM 105074</strain>
    </source>
</reference>
<sequence>MSKVHVWGITVLLITTLSAGTWVWKRYGPSDPHSYQLEATVFPLAETLHKGTSGCDLEVRHYKQIGNELQFQLYASQGGLSPYSVEITQNKKTHRFQNVPHRPGTWLTLNNLSLTDGPATIRIQSNAQSGCETTAAFAFKSANKDEIVAQNQWIRHGSDDIWLDVRPVQKNGRLYLKDFANYQDGRTRVYLIDGTVVGGLDEGLEVRPGYLYTILARWIDAPYSEWWNHLRYRTVRQQCLWIAPSSAPSPETTTHLRRIGIPAWFSPSPSFNVHFDTSFPEFEPIPGKLAMQYRLNNFVPAQNYLKRGITHLPRWEEDIPRHKQHWTEPPGFFADRDENWFSSLSKEEVEAYADQVGGLGVYIYDFEFWNRDYAPAVKERLIWYSARIRKNHPSIKLFDYWGGSAVHNTNFQRGTSIDPAHFLKDYQSPTPTNSNFKPLANGETLGKYLNGNLIDVYPKIVFGDDPSGVTPNNYLILAALHAARINQLFSYQKNNQTIWYAWNRHLPMHQDPAVPWHVKTANPDGDLFFNQLEMMPASQALGISLFSLVTADGYYLWHDNQPLGKGSNNYNLDLNHTGWGWEWYPADGRTGYEAFQQTHHSPESPKYWDYPTEYFALGNWMAKQVEDILVGGKKQDLAYQLAGTWREPKPEQAVLSAMRKEPFVTAVVKGNQIAVLAIDSFQKPNQSRSVTIKLPNGQQVAIQLYGNWPALYRGTL</sequence>
<protein>
    <submittedName>
        <fullName evidence="1">Uncharacterized protein</fullName>
    </submittedName>
</protein>
<proteinExistence type="predicted"/>
<evidence type="ECO:0000313" key="2">
    <source>
        <dbReference type="Proteomes" id="UP000557307"/>
    </source>
</evidence>
<comment type="caution">
    <text evidence="1">The sequence shown here is derived from an EMBL/GenBank/DDBJ whole genome shotgun (WGS) entry which is preliminary data.</text>
</comment>
<name>A0A840TNL4_9BACT</name>
<evidence type="ECO:0000313" key="1">
    <source>
        <dbReference type="EMBL" id="MBB5283347.1"/>
    </source>
</evidence>
<dbReference type="EMBL" id="JACHGF010000002">
    <property type="protein sequence ID" value="MBB5283347.1"/>
    <property type="molecule type" value="Genomic_DNA"/>
</dbReference>
<accession>A0A840TNL4</accession>
<organism evidence="1 2">
    <name type="scientific">Rhabdobacter roseus</name>
    <dbReference type="NCBI Taxonomy" id="1655419"/>
    <lineage>
        <taxon>Bacteria</taxon>
        <taxon>Pseudomonadati</taxon>
        <taxon>Bacteroidota</taxon>
        <taxon>Cytophagia</taxon>
        <taxon>Cytophagales</taxon>
        <taxon>Cytophagaceae</taxon>
        <taxon>Rhabdobacter</taxon>
    </lineage>
</organism>
<dbReference type="Proteomes" id="UP000557307">
    <property type="component" value="Unassembled WGS sequence"/>
</dbReference>
<dbReference type="RefSeq" id="WP_246439781.1">
    <property type="nucleotide sequence ID" value="NZ_JACHGF010000002.1"/>
</dbReference>